<dbReference type="CDD" id="cd22277">
    <property type="entry name" value="DPBB_EXLB_N"/>
    <property type="match status" value="1"/>
</dbReference>
<evidence type="ECO:0000259" key="6">
    <source>
        <dbReference type="PROSITE" id="PS50843"/>
    </source>
</evidence>
<dbReference type="Gene3D" id="2.60.40.760">
    <property type="entry name" value="Expansin, cellulose-binding-like domain"/>
    <property type="match status" value="1"/>
</dbReference>
<dbReference type="PROSITE" id="PS50842">
    <property type="entry name" value="EXPANSIN_EG45"/>
    <property type="match status" value="1"/>
</dbReference>
<dbReference type="InterPro" id="IPR009009">
    <property type="entry name" value="RlpA-like_DPBB"/>
</dbReference>
<dbReference type="EMBL" id="JXTC01000029">
    <property type="protein sequence ID" value="PON97863.1"/>
    <property type="molecule type" value="Genomic_DNA"/>
</dbReference>
<feature type="domain" description="Expansin-like EG45" evidence="5">
    <location>
        <begin position="46"/>
        <end position="149"/>
    </location>
</feature>
<dbReference type="InParanoid" id="A0A2P5FJB2"/>
<dbReference type="Pfam" id="PF03330">
    <property type="entry name" value="DPBB_1"/>
    <property type="match status" value="1"/>
</dbReference>
<dbReference type="Pfam" id="PF01357">
    <property type="entry name" value="Expansin_C"/>
    <property type="match status" value="1"/>
</dbReference>
<dbReference type="PANTHER" id="PTHR31692">
    <property type="entry name" value="EXPANSIN-B3"/>
    <property type="match status" value="1"/>
</dbReference>
<dbReference type="PRINTS" id="PR00829">
    <property type="entry name" value="LOLP1ALLERGN"/>
</dbReference>
<evidence type="ECO:0000313" key="8">
    <source>
        <dbReference type="Proteomes" id="UP000237000"/>
    </source>
</evidence>
<dbReference type="PRINTS" id="PR01225">
    <property type="entry name" value="EXPANSNFAMLY"/>
</dbReference>
<dbReference type="Gene3D" id="2.40.40.10">
    <property type="entry name" value="RlpA-like domain"/>
    <property type="match status" value="1"/>
</dbReference>
<dbReference type="OrthoDB" id="5823761at2759"/>
<comment type="similarity">
    <text evidence="3">Belongs to the expansin family.</text>
</comment>
<name>A0A2P5FJB2_TREOI</name>
<keyword evidence="4" id="KW-0732">Signal</keyword>
<sequence>MGFTTLEKQICTLLGLLVLFPAFCTSQFTDSRATYYGSPDCYGTPTGACGFGEYGSTVNHGYVSGVSRLYANGSGCGACYQVRCKNHQLCNSDGVNIVVTDYGEGDRTDFILSSRAYSKLALPNAAKELFSFGVVEVEYRRISCQYSGYNVMYKVNEHSKNPHYLALLVMYVGGQNDVTAVEIWQEDCKEWRPMRRAYGAVWDMENPPSGAVTLRFQATSSTGYTYWVQSTNAIPENWEAGAAYESDVQLTN</sequence>
<dbReference type="Proteomes" id="UP000237000">
    <property type="component" value="Unassembled WGS sequence"/>
</dbReference>
<evidence type="ECO:0000256" key="1">
    <source>
        <dbReference type="ARBA" id="ARBA00004613"/>
    </source>
</evidence>
<comment type="subcellular location">
    <subcellularLocation>
        <location evidence="1">Secreted</location>
    </subcellularLocation>
</comment>
<reference evidence="8" key="1">
    <citation type="submission" date="2016-06" db="EMBL/GenBank/DDBJ databases">
        <title>Parallel loss of symbiosis genes in relatives of nitrogen-fixing non-legume Parasponia.</title>
        <authorList>
            <person name="Van Velzen R."/>
            <person name="Holmer R."/>
            <person name="Bu F."/>
            <person name="Rutten L."/>
            <person name="Van Zeijl A."/>
            <person name="Liu W."/>
            <person name="Santuari L."/>
            <person name="Cao Q."/>
            <person name="Sharma T."/>
            <person name="Shen D."/>
            <person name="Roswanjaya Y."/>
            <person name="Wardhani T."/>
            <person name="Kalhor M.S."/>
            <person name="Jansen J."/>
            <person name="Van den Hoogen J."/>
            <person name="Gungor B."/>
            <person name="Hartog M."/>
            <person name="Hontelez J."/>
            <person name="Verver J."/>
            <person name="Yang W.-C."/>
            <person name="Schijlen E."/>
            <person name="Repin R."/>
            <person name="Schilthuizen M."/>
            <person name="Schranz E."/>
            <person name="Heidstra R."/>
            <person name="Miyata K."/>
            <person name="Fedorova E."/>
            <person name="Kohlen W."/>
            <person name="Bisseling T."/>
            <person name="Smit S."/>
            <person name="Geurts R."/>
        </authorList>
    </citation>
    <scope>NUCLEOTIDE SEQUENCE [LARGE SCALE GENOMIC DNA]</scope>
    <source>
        <strain evidence="8">cv. RG33-2</strain>
    </source>
</reference>
<dbReference type="PANTHER" id="PTHR31692:SF2">
    <property type="entry name" value="EXPANSIN-LIKE B1"/>
    <property type="match status" value="1"/>
</dbReference>
<evidence type="ECO:0000256" key="2">
    <source>
        <dbReference type="ARBA" id="ARBA00022525"/>
    </source>
</evidence>
<evidence type="ECO:0000259" key="5">
    <source>
        <dbReference type="PROSITE" id="PS50842"/>
    </source>
</evidence>
<dbReference type="InterPro" id="IPR036749">
    <property type="entry name" value="Expansin_CBD_sf"/>
</dbReference>
<dbReference type="SUPFAM" id="SSF49590">
    <property type="entry name" value="PHL pollen allergen"/>
    <property type="match status" value="1"/>
</dbReference>
<keyword evidence="2" id="KW-0964">Secreted</keyword>
<gene>
    <name evidence="7" type="ORF">TorRG33x02_064530</name>
</gene>
<dbReference type="InterPro" id="IPR007112">
    <property type="entry name" value="Expansin/allergen_DPBB_dom"/>
</dbReference>
<comment type="caution">
    <text evidence="7">The sequence shown here is derived from an EMBL/GenBank/DDBJ whole genome shotgun (WGS) entry which is preliminary data.</text>
</comment>
<evidence type="ECO:0000256" key="4">
    <source>
        <dbReference type="SAM" id="SignalP"/>
    </source>
</evidence>
<dbReference type="SUPFAM" id="SSF50685">
    <property type="entry name" value="Barwin-like endoglucanases"/>
    <property type="match status" value="1"/>
</dbReference>
<feature type="domain" description="Expansin-like CBD" evidence="6">
    <location>
        <begin position="163"/>
        <end position="246"/>
    </location>
</feature>
<dbReference type="STRING" id="63057.A0A2P5FJB2"/>
<dbReference type="InterPro" id="IPR007118">
    <property type="entry name" value="Expan_Lol_pI"/>
</dbReference>
<accession>A0A2P5FJB2</accession>
<feature type="signal peptide" evidence="4">
    <location>
        <begin position="1"/>
        <end position="26"/>
    </location>
</feature>
<dbReference type="FunCoup" id="A0A2P5FJB2">
    <property type="interactions" value="1"/>
</dbReference>
<evidence type="ECO:0000313" key="7">
    <source>
        <dbReference type="EMBL" id="PON97863.1"/>
    </source>
</evidence>
<dbReference type="InterPro" id="IPR005795">
    <property type="entry name" value="LolPI"/>
</dbReference>
<dbReference type="GO" id="GO:0005576">
    <property type="term" value="C:extracellular region"/>
    <property type="evidence" value="ECO:0007669"/>
    <property type="project" value="UniProtKB-SubCell"/>
</dbReference>
<evidence type="ECO:0000256" key="3">
    <source>
        <dbReference type="RuleBase" id="RU003460"/>
    </source>
</evidence>
<dbReference type="PROSITE" id="PS50843">
    <property type="entry name" value="EXPANSIN_CBD"/>
    <property type="match status" value="1"/>
</dbReference>
<keyword evidence="8" id="KW-1185">Reference proteome</keyword>
<organism evidence="7 8">
    <name type="scientific">Trema orientale</name>
    <name type="common">Charcoal tree</name>
    <name type="synonym">Celtis orientalis</name>
    <dbReference type="NCBI Taxonomy" id="63057"/>
    <lineage>
        <taxon>Eukaryota</taxon>
        <taxon>Viridiplantae</taxon>
        <taxon>Streptophyta</taxon>
        <taxon>Embryophyta</taxon>
        <taxon>Tracheophyta</taxon>
        <taxon>Spermatophyta</taxon>
        <taxon>Magnoliopsida</taxon>
        <taxon>eudicotyledons</taxon>
        <taxon>Gunneridae</taxon>
        <taxon>Pentapetalae</taxon>
        <taxon>rosids</taxon>
        <taxon>fabids</taxon>
        <taxon>Rosales</taxon>
        <taxon>Cannabaceae</taxon>
        <taxon>Trema</taxon>
    </lineage>
</organism>
<dbReference type="InterPro" id="IPR007117">
    <property type="entry name" value="Expansin_CBD"/>
</dbReference>
<feature type="chain" id="PRO_5015155823" evidence="4">
    <location>
        <begin position="27"/>
        <end position="252"/>
    </location>
</feature>
<dbReference type="AlphaFoldDB" id="A0A2P5FJB2"/>
<protein>
    <submittedName>
        <fullName evidence="7">Major pollen allergen Lol pI</fullName>
    </submittedName>
</protein>
<proteinExistence type="inferred from homology"/>
<dbReference type="GO" id="GO:0009653">
    <property type="term" value="P:anatomical structure morphogenesis"/>
    <property type="evidence" value="ECO:0007669"/>
    <property type="project" value="UniProtKB-ARBA"/>
</dbReference>
<dbReference type="InterPro" id="IPR036908">
    <property type="entry name" value="RlpA-like_sf"/>
</dbReference>